<reference evidence="2" key="1">
    <citation type="journal article" date="2019" name="BMC Genomics">
        <title>A new reference genome for Sorghum bicolor reveals high levels of sequence similarity between sweet and grain genotypes: implications for the genetics of sugar metabolism.</title>
        <authorList>
            <person name="Cooper E.A."/>
            <person name="Brenton Z.W."/>
            <person name="Flinn B.S."/>
            <person name="Jenkins J."/>
            <person name="Shu S."/>
            <person name="Flowers D."/>
            <person name="Luo F."/>
            <person name="Wang Y."/>
            <person name="Xia P."/>
            <person name="Barry K."/>
            <person name="Daum C."/>
            <person name="Lipzen A."/>
            <person name="Yoshinaga Y."/>
            <person name="Schmutz J."/>
            <person name="Saski C."/>
            <person name="Vermerris W."/>
            <person name="Kresovich S."/>
        </authorList>
    </citation>
    <scope>NUCLEOTIDE SEQUENCE</scope>
</reference>
<protein>
    <submittedName>
        <fullName evidence="2">Uncharacterized protein</fullName>
    </submittedName>
</protein>
<dbReference type="EMBL" id="CM027689">
    <property type="protein sequence ID" value="KAG0513346.1"/>
    <property type="molecule type" value="Genomic_DNA"/>
</dbReference>
<name>A0A921Q1T8_SORBI</name>
<sequence length="88" mass="9833">MRMYTFFLASKIQTENTYASQLPPPAGVRAREARPGARVPLLLYTFSSWPCCGLACCGFIMFVTMHHACINVGIHSAYICRINPAPYM</sequence>
<evidence type="ECO:0000313" key="3">
    <source>
        <dbReference type="Proteomes" id="UP000807115"/>
    </source>
</evidence>
<dbReference type="AlphaFoldDB" id="A0A921Q1T8"/>
<reference evidence="2" key="2">
    <citation type="submission" date="2020-10" db="EMBL/GenBank/DDBJ databases">
        <authorList>
            <person name="Cooper E.A."/>
            <person name="Brenton Z.W."/>
            <person name="Flinn B.S."/>
            <person name="Jenkins J."/>
            <person name="Shu S."/>
            <person name="Flowers D."/>
            <person name="Luo F."/>
            <person name="Wang Y."/>
            <person name="Xia P."/>
            <person name="Barry K."/>
            <person name="Daum C."/>
            <person name="Lipzen A."/>
            <person name="Yoshinaga Y."/>
            <person name="Schmutz J."/>
            <person name="Saski C."/>
            <person name="Vermerris W."/>
            <person name="Kresovich S."/>
        </authorList>
    </citation>
    <scope>NUCLEOTIDE SEQUENCE</scope>
</reference>
<proteinExistence type="predicted"/>
<gene>
    <name evidence="2" type="ORF">BDA96_10G094000</name>
</gene>
<keyword evidence="1" id="KW-0472">Membrane</keyword>
<keyword evidence="1" id="KW-1133">Transmembrane helix</keyword>
<evidence type="ECO:0000313" key="2">
    <source>
        <dbReference type="EMBL" id="KAG0513346.1"/>
    </source>
</evidence>
<organism evidence="2 3">
    <name type="scientific">Sorghum bicolor</name>
    <name type="common">Sorghum</name>
    <name type="synonym">Sorghum vulgare</name>
    <dbReference type="NCBI Taxonomy" id="4558"/>
    <lineage>
        <taxon>Eukaryota</taxon>
        <taxon>Viridiplantae</taxon>
        <taxon>Streptophyta</taxon>
        <taxon>Embryophyta</taxon>
        <taxon>Tracheophyta</taxon>
        <taxon>Spermatophyta</taxon>
        <taxon>Magnoliopsida</taxon>
        <taxon>Liliopsida</taxon>
        <taxon>Poales</taxon>
        <taxon>Poaceae</taxon>
        <taxon>PACMAD clade</taxon>
        <taxon>Panicoideae</taxon>
        <taxon>Andropogonodae</taxon>
        <taxon>Andropogoneae</taxon>
        <taxon>Sorghinae</taxon>
        <taxon>Sorghum</taxon>
    </lineage>
</organism>
<accession>A0A921Q1T8</accession>
<keyword evidence="1" id="KW-0812">Transmembrane</keyword>
<dbReference type="Proteomes" id="UP000807115">
    <property type="component" value="Chromosome 10"/>
</dbReference>
<comment type="caution">
    <text evidence="2">The sequence shown here is derived from an EMBL/GenBank/DDBJ whole genome shotgun (WGS) entry which is preliminary data.</text>
</comment>
<evidence type="ECO:0000256" key="1">
    <source>
        <dbReference type="SAM" id="Phobius"/>
    </source>
</evidence>
<feature type="transmembrane region" description="Helical" evidence="1">
    <location>
        <begin position="41"/>
        <end position="63"/>
    </location>
</feature>